<keyword evidence="4" id="KW-0744">Spermatogenesis</keyword>
<feature type="region of interest" description="Disordered" evidence="9">
    <location>
        <begin position="159"/>
        <end position="200"/>
    </location>
</feature>
<evidence type="ECO:0000256" key="3">
    <source>
        <dbReference type="ARBA" id="ARBA00022782"/>
    </source>
</evidence>
<evidence type="ECO:0000256" key="5">
    <source>
        <dbReference type="ARBA" id="ARBA00023015"/>
    </source>
</evidence>
<dbReference type="Proteomes" id="UP000028990">
    <property type="component" value="Unassembled WGS sequence"/>
</dbReference>
<evidence type="ECO:0000259" key="10">
    <source>
        <dbReference type="PROSITE" id="PS50888"/>
    </source>
</evidence>
<evidence type="ECO:0000256" key="2">
    <source>
        <dbReference type="ARBA" id="ARBA00022473"/>
    </source>
</evidence>
<protein>
    <submittedName>
        <fullName evidence="11">Spermatogenesis-and oogenesis-specific basic helix-loop-helix-containing protein 1</fullName>
    </submittedName>
</protein>
<dbReference type="eggNOG" id="ENOG502TDNY">
    <property type="taxonomic scope" value="Eukaryota"/>
</dbReference>
<dbReference type="EMBL" id="KN124375">
    <property type="protein sequence ID" value="KFO21499.1"/>
    <property type="molecule type" value="Genomic_DNA"/>
</dbReference>
<evidence type="ECO:0000313" key="12">
    <source>
        <dbReference type="Proteomes" id="UP000028990"/>
    </source>
</evidence>
<dbReference type="Pfam" id="PF00010">
    <property type="entry name" value="HLH"/>
    <property type="match status" value="1"/>
</dbReference>
<keyword evidence="7" id="KW-0804">Transcription</keyword>
<feature type="region of interest" description="Disordered" evidence="9">
    <location>
        <begin position="1"/>
        <end position="50"/>
    </location>
</feature>
<dbReference type="PANTHER" id="PTHR15402">
    <property type="entry name" value="TRANSCRIPTION FACTOR-LIKE 5 PROTEIN"/>
    <property type="match status" value="1"/>
</dbReference>
<keyword evidence="5" id="KW-0805">Transcription regulation</keyword>
<evidence type="ECO:0000256" key="9">
    <source>
        <dbReference type="SAM" id="MobiDB-lite"/>
    </source>
</evidence>
<dbReference type="PANTHER" id="PTHR15402:SF4">
    <property type="entry name" value="SPERMATOGENESIS- AND OOGENESIS-SPECIFIC BASIC HELIX-LOOP-HELIX-CONTAINING PROTEIN 1"/>
    <property type="match status" value="1"/>
</dbReference>
<organism evidence="11 12">
    <name type="scientific">Fukomys damarensis</name>
    <name type="common">Damaraland mole rat</name>
    <name type="synonym">Cryptomys damarensis</name>
    <dbReference type="NCBI Taxonomy" id="885580"/>
    <lineage>
        <taxon>Eukaryota</taxon>
        <taxon>Metazoa</taxon>
        <taxon>Chordata</taxon>
        <taxon>Craniata</taxon>
        <taxon>Vertebrata</taxon>
        <taxon>Euteleostomi</taxon>
        <taxon>Mammalia</taxon>
        <taxon>Eutheria</taxon>
        <taxon>Euarchontoglires</taxon>
        <taxon>Glires</taxon>
        <taxon>Rodentia</taxon>
        <taxon>Hystricomorpha</taxon>
        <taxon>Bathyergidae</taxon>
        <taxon>Fukomys</taxon>
    </lineage>
</organism>
<keyword evidence="3" id="KW-0221">Differentiation</keyword>
<proteinExistence type="predicted"/>
<dbReference type="AlphaFoldDB" id="A0A091CQQ3"/>
<keyword evidence="8" id="KW-0539">Nucleus</keyword>
<dbReference type="InterPro" id="IPR011598">
    <property type="entry name" value="bHLH_dom"/>
</dbReference>
<dbReference type="PROSITE" id="PS50888">
    <property type="entry name" value="BHLH"/>
    <property type="match status" value="1"/>
</dbReference>
<evidence type="ECO:0000256" key="4">
    <source>
        <dbReference type="ARBA" id="ARBA00022871"/>
    </source>
</evidence>
<feature type="domain" description="BHLH" evidence="10">
    <location>
        <begin position="37"/>
        <end position="88"/>
    </location>
</feature>
<dbReference type="SUPFAM" id="SSF47459">
    <property type="entry name" value="HLH, helix-loop-helix DNA-binding domain"/>
    <property type="match status" value="1"/>
</dbReference>
<evidence type="ECO:0000313" key="11">
    <source>
        <dbReference type="EMBL" id="KFO21499.1"/>
    </source>
</evidence>
<evidence type="ECO:0000256" key="7">
    <source>
        <dbReference type="ARBA" id="ARBA00023163"/>
    </source>
</evidence>
<dbReference type="InterPro" id="IPR039583">
    <property type="entry name" value="TCFL5/SOLH1/2"/>
</dbReference>
<accession>A0A091CQQ3</accession>
<dbReference type="GO" id="GO:0000981">
    <property type="term" value="F:DNA-binding transcription factor activity, RNA polymerase II-specific"/>
    <property type="evidence" value="ECO:0007669"/>
    <property type="project" value="TreeGrafter"/>
</dbReference>
<keyword evidence="12" id="KW-1185">Reference proteome</keyword>
<evidence type="ECO:0000256" key="8">
    <source>
        <dbReference type="ARBA" id="ARBA00023242"/>
    </source>
</evidence>
<dbReference type="GO" id="GO:0046983">
    <property type="term" value="F:protein dimerization activity"/>
    <property type="evidence" value="ECO:0007669"/>
    <property type="project" value="InterPro"/>
</dbReference>
<evidence type="ECO:0000256" key="1">
    <source>
        <dbReference type="ARBA" id="ARBA00004123"/>
    </source>
</evidence>
<gene>
    <name evidence="11" type="ORF">H920_17140</name>
</gene>
<keyword evidence="6" id="KW-0238">DNA-binding</keyword>
<dbReference type="CDD" id="cd18908">
    <property type="entry name" value="bHLH_SOHLH1_2"/>
    <property type="match status" value="1"/>
</dbReference>
<comment type="subcellular location">
    <subcellularLocation>
        <location evidence="1">Nucleus</location>
    </subcellularLocation>
</comment>
<dbReference type="GO" id="GO:0005634">
    <property type="term" value="C:nucleus"/>
    <property type="evidence" value="ECO:0007669"/>
    <property type="project" value="UniProtKB-SubCell"/>
</dbReference>
<dbReference type="Gene3D" id="4.10.280.10">
    <property type="entry name" value="Helix-loop-helix DNA-binding domain"/>
    <property type="match status" value="1"/>
</dbReference>
<feature type="region of interest" description="Disordered" evidence="9">
    <location>
        <begin position="96"/>
        <end position="127"/>
    </location>
</feature>
<sequence>MEGLGPEHPGVGCGSSVPEDPEQVPGLAGDAATAKGPVLPRNVLSERERRKRISASCERLRVLLPNFDGRREDMASVLEMAVQFLRLVHSLVPVREQPHPTSSKTHEEAASRPGQAGPPTRTTTSPGKLLREVALTPAPDTRSVPGLDVEDGDCFPLSTSPQWWPGSGEARGATPGGVPARSSPVGSAEPGFLGDPVPSSEELQESSLELWSSDMDTWGLDLRDDIFTDFLAC</sequence>
<name>A0A091CQQ3_FUKDA</name>
<dbReference type="InterPro" id="IPR036638">
    <property type="entry name" value="HLH_DNA-bd_sf"/>
</dbReference>
<dbReference type="SMART" id="SM00353">
    <property type="entry name" value="HLH"/>
    <property type="match status" value="1"/>
</dbReference>
<reference evidence="11 12" key="1">
    <citation type="submission" date="2013-11" db="EMBL/GenBank/DDBJ databases">
        <title>The Damaraland mole rat (Fukomys damarensis) genome and evolution of African mole rats.</title>
        <authorList>
            <person name="Gladyshev V.N."/>
            <person name="Fang X."/>
        </authorList>
    </citation>
    <scope>NUCLEOTIDE SEQUENCE [LARGE SCALE GENOMIC DNA]</scope>
    <source>
        <tissue evidence="11">Liver</tissue>
    </source>
</reference>
<dbReference type="GO" id="GO:0000978">
    <property type="term" value="F:RNA polymerase II cis-regulatory region sequence-specific DNA binding"/>
    <property type="evidence" value="ECO:0007669"/>
    <property type="project" value="TreeGrafter"/>
</dbReference>
<dbReference type="GO" id="GO:0007283">
    <property type="term" value="P:spermatogenesis"/>
    <property type="evidence" value="ECO:0007669"/>
    <property type="project" value="UniProtKB-KW"/>
</dbReference>
<dbReference type="GO" id="GO:0030154">
    <property type="term" value="P:cell differentiation"/>
    <property type="evidence" value="ECO:0007669"/>
    <property type="project" value="UniProtKB-KW"/>
</dbReference>
<evidence type="ECO:0000256" key="6">
    <source>
        <dbReference type="ARBA" id="ARBA00023125"/>
    </source>
</evidence>
<keyword evidence="2" id="KW-0217">Developmental protein</keyword>